<keyword evidence="1 2" id="KW-0238">DNA-binding</keyword>
<accession>A0A2A9ECR3</accession>
<dbReference type="InterPro" id="IPR009057">
    <property type="entry name" value="Homeodomain-like_sf"/>
</dbReference>
<dbReference type="GO" id="GO:0003677">
    <property type="term" value="F:DNA binding"/>
    <property type="evidence" value="ECO:0007669"/>
    <property type="project" value="UniProtKB-UniRule"/>
</dbReference>
<organism evidence="4 5">
    <name type="scientific">Flavimobilis soli</name>
    <dbReference type="NCBI Taxonomy" id="442709"/>
    <lineage>
        <taxon>Bacteria</taxon>
        <taxon>Bacillati</taxon>
        <taxon>Actinomycetota</taxon>
        <taxon>Actinomycetes</taxon>
        <taxon>Micrococcales</taxon>
        <taxon>Jonesiaceae</taxon>
        <taxon>Flavimobilis</taxon>
    </lineage>
</organism>
<gene>
    <name evidence="4" type="ORF">ATL41_1428</name>
</gene>
<protein>
    <submittedName>
        <fullName evidence="4">TetR family transcriptional regulator</fullName>
    </submittedName>
</protein>
<comment type="caution">
    <text evidence="4">The sequence shown here is derived from an EMBL/GenBank/DDBJ whole genome shotgun (WGS) entry which is preliminary data.</text>
</comment>
<feature type="DNA-binding region" description="H-T-H motif" evidence="2">
    <location>
        <begin position="38"/>
        <end position="57"/>
    </location>
</feature>
<dbReference type="Gene3D" id="1.10.357.10">
    <property type="entry name" value="Tetracycline Repressor, domain 2"/>
    <property type="match status" value="1"/>
</dbReference>
<keyword evidence="5" id="KW-1185">Reference proteome</keyword>
<sequence length="224" mass="23607">MIAPTVRGLREAKKRATARELAVAAYTLVRERGYDAVTIDDIAAEAGYSRRTFANHYASKPEAVVDGFLAHATVLSDLDPTVVPTSFDGVIDASEAYVLGIINGPVLDDVRALALIAHEHPVLESTAHARMQAYRAALAKDALGERFGSVRVHLFVGAVIGLLSGALHVVVADGVESLGCLVTGADPAPVPPAVTPELRAQLSTLVAEAFTHLRHGFAERPTSA</sequence>
<evidence type="ECO:0000313" key="4">
    <source>
        <dbReference type="EMBL" id="PFG36694.1"/>
    </source>
</evidence>
<dbReference type="Pfam" id="PF00440">
    <property type="entry name" value="TetR_N"/>
    <property type="match status" value="1"/>
</dbReference>
<dbReference type="SUPFAM" id="SSF46689">
    <property type="entry name" value="Homeodomain-like"/>
    <property type="match status" value="1"/>
</dbReference>
<evidence type="ECO:0000256" key="1">
    <source>
        <dbReference type="ARBA" id="ARBA00023125"/>
    </source>
</evidence>
<evidence type="ECO:0000259" key="3">
    <source>
        <dbReference type="PROSITE" id="PS50977"/>
    </source>
</evidence>
<dbReference type="InterPro" id="IPR001647">
    <property type="entry name" value="HTH_TetR"/>
</dbReference>
<proteinExistence type="predicted"/>
<evidence type="ECO:0000256" key="2">
    <source>
        <dbReference type="PROSITE-ProRule" id="PRU00335"/>
    </source>
</evidence>
<dbReference type="PROSITE" id="PS50977">
    <property type="entry name" value="HTH_TETR_2"/>
    <property type="match status" value="1"/>
</dbReference>
<reference evidence="4 5" key="1">
    <citation type="submission" date="2017-10" db="EMBL/GenBank/DDBJ databases">
        <title>Sequencing the genomes of 1000 actinobacteria strains.</title>
        <authorList>
            <person name="Klenk H.-P."/>
        </authorList>
    </citation>
    <scope>NUCLEOTIDE SEQUENCE [LARGE SCALE GENOMIC DNA]</scope>
    <source>
        <strain evidence="4 5">DSM 21574</strain>
    </source>
</reference>
<name>A0A2A9ECR3_9MICO</name>
<feature type="domain" description="HTH tetR-type" evidence="3">
    <location>
        <begin position="15"/>
        <end position="75"/>
    </location>
</feature>
<dbReference type="EMBL" id="PDJH01000001">
    <property type="protein sequence ID" value="PFG36694.1"/>
    <property type="molecule type" value="Genomic_DNA"/>
</dbReference>
<dbReference type="AlphaFoldDB" id="A0A2A9ECR3"/>
<evidence type="ECO:0000313" key="5">
    <source>
        <dbReference type="Proteomes" id="UP000221394"/>
    </source>
</evidence>
<dbReference type="RefSeq" id="WP_219810370.1">
    <property type="nucleotide sequence ID" value="NZ_PDJH01000001.1"/>
</dbReference>
<dbReference type="Proteomes" id="UP000221394">
    <property type="component" value="Unassembled WGS sequence"/>
</dbReference>